<dbReference type="Proteomes" id="UP001652624">
    <property type="component" value="Chromosome 16"/>
</dbReference>
<name>A0ABM3W1W4_ERIEU</name>
<evidence type="ECO:0000313" key="10">
    <source>
        <dbReference type="RefSeq" id="XP_060030564.1"/>
    </source>
</evidence>
<evidence type="ECO:0000256" key="7">
    <source>
        <dbReference type="SAM" id="MobiDB-lite"/>
    </source>
</evidence>
<dbReference type="GeneID" id="103123457"/>
<feature type="transmembrane region" description="Helical" evidence="8">
    <location>
        <begin position="196"/>
        <end position="217"/>
    </location>
</feature>
<comment type="similarity">
    <text evidence="2">Belongs to the DUOXA family.</text>
</comment>
<evidence type="ECO:0000256" key="1">
    <source>
        <dbReference type="ARBA" id="ARBA00004141"/>
    </source>
</evidence>
<keyword evidence="9" id="KW-1185">Reference proteome</keyword>
<evidence type="ECO:0000256" key="8">
    <source>
        <dbReference type="SAM" id="Phobius"/>
    </source>
</evidence>
<evidence type="ECO:0000256" key="5">
    <source>
        <dbReference type="ARBA" id="ARBA00023136"/>
    </source>
</evidence>
<dbReference type="PANTHER" id="PTHR31158:SF3">
    <property type="entry name" value="DUAL OXIDASE MATURATION FACTOR 1"/>
    <property type="match status" value="1"/>
</dbReference>
<feature type="transmembrane region" description="Helical" evidence="8">
    <location>
        <begin position="224"/>
        <end position="244"/>
    </location>
</feature>
<feature type="region of interest" description="Disordered" evidence="7">
    <location>
        <begin position="1"/>
        <end position="32"/>
    </location>
</feature>
<keyword evidence="5 8" id="KW-0472">Membrane</keyword>
<evidence type="ECO:0000256" key="2">
    <source>
        <dbReference type="ARBA" id="ARBA00009816"/>
    </source>
</evidence>
<dbReference type="RefSeq" id="XP_060030564.1">
    <property type="nucleotide sequence ID" value="XM_060174581.1"/>
</dbReference>
<proteinExistence type="inferred from homology"/>
<accession>A0ABM3W1W4</accession>
<keyword evidence="4 8" id="KW-1133">Transmembrane helix</keyword>
<evidence type="ECO:0000256" key="4">
    <source>
        <dbReference type="ARBA" id="ARBA00022989"/>
    </source>
</evidence>
<reference evidence="10" key="1">
    <citation type="submission" date="2025-08" db="UniProtKB">
        <authorList>
            <consortium name="RefSeq"/>
        </authorList>
    </citation>
    <scope>IDENTIFICATION</scope>
</reference>
<organism evidence="9 10">
    <name type="scientific">Erinaceus europaeus</name>
    <name type="common">Western European hedgehog</name>
    <dbReference type="NCBI Taxonomy" id="9365"/>
    <lineage>
        <taxon>Eukaryota</taxon>
        <taxon>Metazoa</taxon>
        <taxon>Chordata</taxon>
        <taxon>Craniata</taxon>
        <taxon>Vertebrata</taxon>
        <taxon>Euteleostomi</taxon>
        <taxon>Mammalia</taxon>
        <taxon>Eutheria</taxon>
        <taxon>Laurasiatheria</taxon>
        <taxon>Eulipotyphla</taxon>
        <taxon>Erinaceidae</taxon>
        <taxon>Erinaceinae</taxon>
        <taxon>Erinaceus</taxon>
    </lineage>
</organism>
<gene>
    <name evidence="10" type="primary">DUOXA1</name>
</gene>
<sequence length="360" mass="39466">MRPENLNEGGNDAKPERWHGGPSVGLSSVSTHQNGRLGRHATLLRWSQANLPSGHYAGYHHQHLSDSAGHLYHHPAWHSGQDAVNFCSEWSVGQVSTNMTYKAFSSKRISADVGLQVGLGGVNITLIGTPVRQLNETIYYNEAFTWRLGQSYAEEYAKALEKGLPDPVLYLAEKFTPDSPCGLHGQYRLAGHYTSAILWVAFICWLLANVMLSMPVLVYGGHMLLATGLFQLLALFFFSMATSLTPPCPLHLGTETLHTHCGPAFWVTLATGLMCVLLGLAMAVAHRTQPHRLKAFFNQSVGEHPVMEWSPEEGGLLSPRYRPKAESPEPQDIPLSEAASEAASEACCKEECPKEADHAL</sequence>
<dbReference type="PANTHER" id="PTHR31158">
    <property type="entry name" value="DUAL OXIDASE 2"/>
    <property type="match status" value="1"/>
</dbReference>
<feature type="region of interest" description="Disordered" evidence="7">
    <location>
        <begin position="308"/>
        <end position="342"/>
    </location>
</feature>
<evidence type="ECO:0000313" key="9">
    <source>
        <dbReference type="Proteomes" id="UP001652624"/>
    </source>
</evidence>
<feature type="transmembrane region" description="Helical" evidence="8">
    <location>
        <begin position="264"/>
        <end position="285"/>
    </location>
</feature>
<feature type="compositionally biased region" description="Basic and acidic residues" evidence="7">
    <location>
        <begin position="1"/>
        <end position="19"/>
    </location>
</feature>
<evidence type="ECO:0000256" key="6">
    <source>
        <dbReference type="ARBA" id="ARBA00023180"/>
    </source>
</evidence>
<keyword evidence="6" id="KW-0325">Glycoprotein</keyword>
<dbReference type="InterPro" id="IPR018469">
    <property type="entry name" value="Dual_oxidase_maturation_fac"/>
</dbReference>
<dbReference type="Pfam" id="PF10204">
    <property type="entry name" value="DuoxA"/>
    <property type="match status" value="1"/>
</dbReference>
<keyword evidence="3 8" id="KW-0812">Transmembrane</keyword>
<evidence type="ECO:0000256" key="3">
    <source>
        <dbReference type="ARBA" id="ARBA00022692"/>
    </source>
</evidence>
<protein>
    <submittedName>
        <fullName evidence="10">Dual oxidase maturation factor 1 isoform X2</fullName>
    </submittedName>
</protein>
<comment type="subcellular location">
    <subcellularLocation>
        <location evidence="1">Membrane</location>
        <topology evidence="1">Multi-pass membrane protein</topology>
    </subcellularLocation>
</comment>